<dbReference type="OMA" id="EAGAIVW"/>
<dbReference type="Proteomes" id="UP000002494">
    <property type="component" value="Chromosome 14"/>
</dbReference>
<dbReference type="AlphaFoldDB" id="A0A0G2K4N0"/>
<evidence type="ECO:0000313" key="2">
    <source>
        <dbReference type="Proteomes" id="UP000002494"/>
    </source>
</evidence>
<reference evidence="1" key="2">
    <citation type="submission" date="2025-08" db="UniProtKB">
        <authorList>
            <consortium name="Ensembl"/>
        </authorList>
    </citation>
    <scope>IDENTIFICATION</scope>
    <source>
        <strain evidence="1">Brown Norway</strain>
    </source>
</reference>
<protein>
    <submittedName>
        <fullName evidence="1">Uncharacterized protein</fullName>
    </submittedName>
</protein>
<organism evidence="1 2">
    <name type="scientific">Rattus norvegicus</name>
    <name type="common">Rat</name>
    <dbReference type="NCBI Taxonomy" id="10116"/>
    <lineage>
        <taxon>Eukaryota</taxon>
        <taxon>Metazoa</taxon>
        <taxon>Chordata</taxon>
        <taxon>Craniata</taxon>
        <taxon>Vertebrata</taxon>
        <taxon>Euteleostomi</taxon>
        <taxon>Mammalia</taxon>
        <taxon>Eutheria</taxon>
        <taxon>Euarchontoglires</taxon>
        <taxon>Glires</taxon>
        <taxon>Rodentia</taxon>
        <taxon>Myomorpha</taxon>
        <taxon>Muroidea</taxon>
        <taxon>Muridae</taxon>
        <taxon>Murinae</taxon>
        <taxon>Rattus</taxon>
    </lineage>
</organism>
<keyword evidence="2" id="KW-1185">Reference proteome</keyword>
<dbReference type="GeneTree" id="ENSGT00800000125307"/>
<dbReference type="Ensembl" id="ENSRNOT00000083409.3">
    <property type="protein sequence ID" value="ENSRNOP00000073106.2"/>
    <property type="gene ID" value="ENSRNOG00000058991.3"/>
</dbReference>
<dbReference type="RGD" id="15012211">
    <property type="gene designation" value="AABR07016640.3"/>
</dbReference>
<reference evidence="1" key="3">
    <citation type="submission" date="2025-09" db="UniProtKB">
        <authorList>
            <consortium name="Ensembl"/>
        </authorList>
    </citation>
    <scope>IDENTIFICATION</scope>
    <source>
        <strain evidence="1">Brown Norway</strain>
    </source>
</reference>
<proteinExistence type="predicted"/>
<sequence>MITQTTIRRSLLLLAGRTAGQRLRRQLPSSARQGDHSHPGRLHPGRWMPGTRLCLPRCHGPGLHEAGSIVWPESGTAVPVARRDHKDVGIIAVATILPVKMPSIICAMYRGTSNKGS</sequence>
<evidence type="ECO:0000313" key="3">
    <source>
        <dbReference type="RGD" id="15012211"/>
    </source>
</evidence>
<dbReference type="AGR" id="RGD:15012211"/>
<name>A0A0G2K4N0_RAT</name>
<accession>A0A0G2K4N0</accession>
<dbReference type="OrthoDB" id="9630725at2759"/>
<dbReference type="VEuPathDB" id="HostDB:ENSRNOG00000058991"/>
<gene>
    <name evidence="1 3" type="primary">AABR07016640.3</name>
</gene>
<evidence type="ECO:0000313" key="1">
    <source>
        <dbReference type="Ensembl" id="ENSRNOP00000073106.2"/>
    </source>
</evidence>
<reference evidence="1" key="1">
    <citation type="submission" date="2024-01" db="EMBL/GenBank/DDBJ databases">
        <title>GRCr8: a new rat reference genome assembly contstructed from accurate long reads and long range scaffolding.</title>
        <authorList>
            <person name="Doris P.A."/>
            <person name="Kalbfleisch T."/>
            <person name="Li K."/>
            <person name="Howe K."/>
            <person name="Wood J."/>
        </authorList>
    </citation>
    <scope>NUCLEOTIDE SEQUENCE [LARGE SCALE GENOMIC DNA]</scope>
    <source>
        <strain evidence="1">Brown Norway</strain>
    </source>
</reference>